<dbReference type="RefSeq" id="XP_002115634.1">
    <property type="nucleotide sequence ID" value="XM_002115598.1"/>
</dbReference>
<dbReference type="GeneID" id="6756845"/>
<dbReference type="AlphaFoldDB" id="B3S5Z1"/>
<evidence type="ECO:0000256" key="1">
    <source>
        <dbReference type="ARBA" id="ARBA00004370"/>
    </source>
</evidence>
<keyword evidence="5" id="KW-0325">Glycoprotein</keyword>
<sequence>MHLRHKDVQYTQAMIYAIDYLINRNPSLLPGITMGWTLLDSCSSADITLANVISNIIMQGHHQILSRNNDSLTETNVDTVIDLLQKTMSSPMLRENSIAGVIGAKLNAITLLTAALTSSIKIPQISYHSFDNSLNDRLIYRYFYRTSISHSVQMQNIFDIVHRFEWNWISFVVSE</sequence>
<evidence type="ECO:0000313" key="8">
    <source>
        <dbReference type="Proteomes" id="UP000009022"/>
    </source>
</evidence>
<dbReference type="KEGG" id="tad:TRIADDRAFT_29698"/>
<gene>
    <name evidence="7" type="ORF">TRIADDRAFT_29698</name>
</gene>
<dbReference type="FunFam" id="3.40.50.2300:FF:000710">
    <property type="entry name" value="Uncharacterized protein"/>
    <property type="match status" value="1"/>
</dbReference>
<proteinExistence type="predicted"/>
<dbReference type="InterPro" id="IPR028082">
    <property type="entry name" value="Peripla_BP_I"/>
</dbReference>
<dbReference type="HOGENOM" id="CLU_1559214_0_0_1"/>
<evidence type="ECO:0000256" key="4">
    <source>
        <dbReference type="ARBA" id="ARBA00023136"/>
    </source>
</evidence>
<dbReference type="Proteomes" id="UP000009022">
    <property type="component" value="Unassembled WGS sequence"/>
</dbReference>
<dbReference type="PhylomeDB" id="B3S5Z1"/>
<organism evidence="7 8">
    <name type="scientific">Trichoplax adhaerens</name>
    <name type="common">Trichoplax reptans</name>
    <dbReference type="NCBI Taxonomy" id="10228"/>
    <lineage>
        <taxon>Eukaryota</taxon>
        <taxon>Metazoa</taxon>
        <taxon>Placozoa</taxon>
        <taxon>Uniplacotomia</taxon>
        <taxon>Trichoplacea</taxon>
        <taxon>Trichoplacidae</taxon>
        <taxon>Trichoplax</taxon>
    </lineage>
</organism>
<protein>
    <recommendedName>
        <fullName evidence="6">Receptor ligand binding region domain-containing protein</fullName>
    </recommendedName>
</protein>
<dbReference type="InParanoid" id="B3S5Z1"/>
<dbReference type="STRING" id="10228.B3S5Z1"/>
<dbReference type="OrthoDB" id="5984008at2759"/>
<comment type="subcellular location">
    <subcellularLocation>
        <location evidence="1">Membrane</location>
    </subcellularLocation>
</comment>
<reference evidence="7 8" key="1">
    <citation type="journal article" date="2008" name="Nature">
        <title>The Trichoplax genome and the nature of placozoans.</title>
        <authorList>
            <person name="Srivastava M."/>
            <person name="Begovic E."/>
            <person name="Chapman J."/>
            <person name="Putnam N.H."/>
            <person name="Hellsten U."/>
            <person name="Kawashima T."/>
            <person name="Kuo A."/>
            <person name="Mitros T."/>
            <person name="Salamov A."/>
            <person name="Carpenter M.L."/>
            <person name="Signorovitch A.Y."/>
            <person name="Moreno M.A."/>
            <person name="Kamm K."/>
            <person name="Grimwood J."/>
            <person name="Schmutz J."/>
            <person name="Shapiro H."/>
            <person name="Grigoriev I.V."/>
            <person name="Buss L.W."/>
            <person name="Schierwater B."/>
            <person name="Dellaporta S.L."/>
            <person name="Rokhsar D.S."/>
        </authorList>
    </citation>
    <scope>NUCLEOTIDE SEQUENCE [LARGE SCALE GENOMIC DNA]</scope>
    <source>
        <strain evidence="7 8">Grell-BS-1999</strain>
    </source>
</reference>
<dbReference type="Gene3D" id="3.40.50.2300">
    <property type="match status" value="2"/>
</dbReference>
<accession>B3S5Z1</accession>
<dbReference type="EMBL" id="DS985251">
    <property type="protein sequence ID" value="EDV21997.1"/>
    <property type="molecule type" value="Genomic_DNA"/>
</dbReference>
<evidence type="ECO:0000256" key="3">
    <source>
        <dbReference type="ARBA" id="ARBA00022989"/>
    </source>
</evidence>
<keyword evidence="2" id="KW-0812">Transmembrane</keyword>
<evidence type="ECO:0000256" key="2">
    <source>
        <dbReference type="ARBA" id="ARBA00022692"/>
    </source>
</evidence>
<keyword evidence="3" id="KW-1133">Transmembrane helix</keyword>
<dbReference type="OMA" id="FEWNWIS"/>
<evidence type="ECO:0000313" key="7">
    <source>
        <dbReference type="EMBL" id="EDV21997.1"/>
    </source>
</evidence>
<keyword evidence="4" id="KW-0472">Membrane</keyword>
<dbReference type="InterPro" id="IPR050726">
    <property type="entry name" value="mGluR"/>
</dbReference>
<feature type="non-terminal residue" evidence="7">
    <location>
        <position position="175"/>
    </location>
</feature>
<dbReference type="InterPro" id="IPR001828">
    <property type="entry name" value="ANF_lig-bd_rcpt"/>
</dbReference>
<keyword evidence="8" id="KW-1185">Reference proteome</keyword>
<feature type="domain" description="Receptor ligand binding region" evidence="6">
    <location>
        <begin position="12"/>
        <end position="174"/>
    </location>
</feature>
<dbReference type="SUPFAM" id="SSF53822">
    <property type="entry name" value="Periplasmic binding protein-like I"/>
    <property type="match status" value="1"/>
</dbReference>
<name>B3S5Z1_TRIAD</name>
<evidence type="ECO:0000256" key="5">
    <source>
        <dbReference type="ARBA" id="ARBA00023180"/>
    </source>
</evidence>
<dbReference type="eggNOG" id="KOG1056">
    <property type="taxonomic scope" value="Eukaryota"/>
</dbReference>
<dbReference type="GO" id="GO:0016020">
    <property type="term" value="C:membrane"/>
    <property type="evidence" value="ECO:0007669"/>
    <property type="project" value="UniProtKB-SubCell"/>
</dbReference>
<dbReference type="CTD" id="6756845"/>
<evidence type="ECO:0000259" key="6">
    <source>
        <dbReference type="Pfam" id="PF01094"/>
    </source>
</evidence>
<dbReference type="Pfam" id="PF01094">
    <property type="entry name" value="ANF_receptor"/>
    <property type="match status" value="1"/>
</dbReference>
<dbReference type="PANTHER" id="PTHR24060">
    <property type="entry name" value="METABOTROPIC GLUTAMATE RECEPTOR"/>
    <property type="match status" value="1"/>
</dbReference>